<dbReference type="SFLD" id="SFLDS00003">
    <property type="entry name" value="Haloacid_Dehalogenase"/>
    <property type="match status" value="1"/>
</dbReference>
<dbReference type="InterPro" id="IPR023214">
    <property type="entry name" value="HAD_sf"/>
</dbReference>
<dbReference type="InterPro" id="IPR036412">
    <property type="entry name" value="HAD-like_sf"/>
</dbReference>
<dbReference type="GO" id="GO:0000287">
    <property type="term" value="F:magnesium ion binding"/>
    <property type="evidence" value="ECO:0007669"/>
    <property type="project" value="UniProtKB-ARBA"/>
</dbReference>
<keyword evidence="7" id="KW-1185">Reference proteome</keyword>
<protein>
    <recommendedName>
        <fullName evidence="8">Sugar/pyridoxal phosphate phosphatase YigL</fullName>
    </recommendedName>
</protein>
<comment type="similarity">
    <text evidence="5">Belongs to the HAD-like hydrolase superfamily. Cof family.</text>
</comment>
<gene>
    <name evidence="6" type="ORF">SAMN02583745_01708</name>
</gene>
<dbReference type="STRING" id="1123402.SAMN02583745_01708"/>
<comment type="cofactor">
    <cofactor evidence="1">
        <name>Mg(2+)</name>
        <dbReference type="ChEBI" id="CHEBI:18420"/>
    </cofactor>
</comment>
<dbReference type="EMBL" id="FOHV01000012">
    <property type="protein sequence ID" value="SET22445.1"/>
    <property type="molecule type" value="Genomic_DNA"/>
</dbReference>
<evidence type="ECO:0000313" key="7">
    <source>
        <dbReference type="Proteomes" id="UP000242642"/>
    </source>
</evidence>
<dbReference type="InterPro" id="IPR006379">
    <property type="entry name" value="HAD-SF_hydro_IIB"/>
</dbReference>
<dbReference type="SFLD" id="SFLDG01144">
    <property type="entry name" value="C2.B.4:_PGP_Like"/>
    <property type="match status" value="1"/>
</dbReference>
<dbReference type="NCBIfam" id="TIGR01484">
    <property type="entry name" value="HAD-SF-IIB"/>
    <property type="match status" value="1"/>
</dbReference>
<dbReference type="SFLD" id="SFLDG01140">
    <property type="entry name" value="C2.B:_Phosphomannomutase_and_P"/>
    <property type="match status" value="1"/>
</dbReference>
<evidence type="ECO:0000313" key="6">
    <source>
        <dbReference type="EMBL" id="SET22445.1"/>
    </source>
</evidence>
<dbReference type="Pfam" id="PF08282">
    <property type="entry name" value="Hydrolase_3"/>
    <property type="match status" value="1"/>
</dbReference>
<evidence type="ECO:0000256" key="2">
    <source>
        <dbReference type="ARBA" id="ARBA00022723"/>
    </source>
</evidence>
<accession>A0A1I0CT41</accession>
<dbReference type="AlphaFoldDB" id="A0A1I0CT41"/>
<dbReference type="Proteomes" id="UP000242642">
    <property type="component" value="Unassembled WGS sequence"/>
</dbReference>
<dbReference type="GO" id="GO:0016791">
    <property type="term" value="F:phosphatase activity"/>
    <property type="evidence" value="ECO:0007669"/>
    <property type="project" value="UniProtKB-ARBA"/>
</dbReference>
<proteinExistence type="inferred from homology"/>
<keyword evidence="4" id="KW-0460">Magnesium</keyword>
<reference evidence="7" key="1">
    <citation type="submission" date="2016-10" db="EMBL/GenBank/DDBJ databases">
        <authorList>
            <person name="Varghese N."/>
            <person name="Submissions S."/>
        </authorList>
    </citation>
    <scope>NUCLEOTIDE SEQUENCE [LARGE SCALE GENOMIC DNA]</scope>
    <source>
        <strain evidence="7">DSM 18579</strain>
    </source>
</reference>
<dbReference type="PANTHER" id="PTHR47267">
    <property type="match status" value="1"/>
</dbReference>
<dbReference type="SUPFAM" id="SSF56784">
    <property type="entry name" value="HAD-like"/>
    <property type="match status" value="1"/>
</dbReference>
<keyword evidence="2" id="KW-0479">Metal-binding</keyword>
<dbReference type="Gene3D" id="3.30.1240.10">
    <property type="match status" value="1"/>
</dbReference>
<evidence type="ECO:0008006" key="8">
    <source>
        <dbReference type="Google" id="ProtNLM"/>
    </source>
</evidence>
<name>A0A1I0CT41_9GAMM</name>
<sequence>MYSVIASDLDGTLLSNEHTLTPFARQTLQRMVAKDIKFIFATGRHHVDVNSIREGLGFDAFMITSNGARVHNKAGELIAAHNIDESLIDELLSVAKGYDDIYTHVYTGDKWYVDRDIYEEEDFFKDSKFSYEIYADEKVDKKDIFKIFYTAQDPKSLRPVEVIIESRFKGMLSMAHSSLNCFELMANGVSKGAALKEVLALKGYTLADCIAFGDGMNDVEMLSVVGKGHIMKNADPRLIAKLPHLEIIGSNSEDAVIQKIIEYFD</sequence>
<dbReference type="NCBIfam" id="TIGR00099">
    <property type="entry name" value="Cof-subfamily"/>
    <property type="match status" value="1"/>
</dbReference>
<keyword evidence="3" id="KW-0378">Hydrolase</keyword>
<dbReference type="Gene3D" id="3.40.50.1000">
    <property type="entry name" value="HAD superfamily/HAD-like"/>
    <property type="match status" value="1"/>
</dbReference>
<dbReference type="OrthoDB" id="5498330at2"/>
<evidence type="ECO:0000256" key="4">
    <source>
        <dbReference type="ARBA" id="ARBA00022842"/>
    </source>
</evidence>
<dbReference type="PANTHER" id="PTHR47267:SF4">
    <property type="entry name" value="PYRIDOXAL PHOSPHATE PHOSPHATASE YIGL"/>
    <property type="match status" value="1"/>
</dbReference>
<dbReference type="PROSITE" id="PS01228">
    <property type="entry name" value="COF_1"/>
    <property type="match status" value="1"/>
</dbReference>
<evidence type="ECO:0000256" key="3">
    <source>
        <dbReference type="ARBA" id="ARBA00022801"/>
    </source>
</evidence>
<dbReference type="InterPro" id="IPR000150">
    <property type="entry name" value="Cof"/>
</dbReference>
<organism evidence="6 7">
    <name type="scientific">Thorsellia anophelis DSM 18579</name>
    <dbReference type="NCBI Taxonomy" id="1123402"/>
    <lineage>
        <taxon>Bacteria</taxon>
        <taxon>Pseudomonadati</taxon>
        <taxon>Pseudomonadota</taxon>
        <taxon>Gammaproteobacteria</taxon>
        <taxon>Enterobacterales</taxon>
        <taxon>Thorselliaceae</taxon>
        <taxon>Thorsellia</taxon>
    </lineage>
</organism>
<dbReference type="CDD" id="cd07516">
    <property type="entry name" value="HAD_Pase"/>
    <property type="match status" value="1"/>
</dbReference>
<evidence type="ECO:0000256" key="5">
    <source>
        <dbReference type="ARBA" id="ARBA00034778"/>
    </source>
</evidence>
<dbReference type="RefSeq" id="WP_093319707.1">
    <property type="nucleotide sequence ID" value="NZ_FOHV01000012.1"/>
</dbReference>
<dbReference type="PROSITE" id="PS01229">
    <property type="entry name" value="COF_2"/>
    <property type="match status" value="1"/>
</dbReference>
<evidence type="ECO:0000256" key="1">
    <source>
        <dbReference type="ARBA" id="ARBA00001946"/>
    </source>
</evidence>